<proteinExistence type="predicted"/>
<dbReference type="PROSITE" id="PS50088">
    <property type="entry name" value="ANK_REPEAT"/>
    <property type="match status" value="1"/>
</dbReference>
<feature type="region of interest" description="Disordered" evidence="2">
    <location>
        <begin position="1"/>
        <end position="20"/>
    </location>
</feature>
<evidence type="ECO:0000313" key="3">
    <source>
        <dbReference type="EMBL" id="KIN04466.1"/>
    </source>
</evidence>
<dbReference type="InParanoid" id="A0A0C3H895"/>
<reference evidence="4" key="2">
    <citation type="submission" date="2015-01" db="EMBL/GenBank/DDBJ databases">
        <title>Evolutionary Origins and Diversification of the Mycorrhizal Mutualists.</title>
        <authorList>
            <consortium name="DOE Joint Genome Institute"/>
            <consortium name="Mycorrhizal Genomics Consortium"/>
            <person name="Kohler A."/>
            <person name="Kuo A."/>
            <person name="Nagy L.G."/>
            <person name="Floudas D."/>
            <person name="Copeland A."/>
            <person name="Barry K.W."/>
            <person name="Cichocki N."/>
            <person name="Veneault-Fourrey C."/>
            <person name="LaButti K."/>
            <person name="Lindquist E.A."/>
            <person name="Lipzen A."/>
            <person name="Lundell T."/>
            <person name="Morin E."/>
            <person name="Murat C."/>
            <person name="Riley R."/>
            <person name="Ohm R."/>
            <person name="Sun H."/>
            <person name="Tunlid A."/>
            <person name="Henrissat B."/>
            <person name="Grigoriev I.V."/>
            <person name="Hibbett D.S."/>
            <person name="Martin F."/>
        </authorList>
    </citation>
    <scope>NUCLEOTIDE SEQUENCE [LARGE SCALE GENOMIC DNA]</scope>
    <source>
        <strain evidence="4">Zn</strain>
    </source>
</reference>
<dbReference type="SMART" id="SM00248">
    <property type="entry name" value="ANK"/>
    <property type="match status" value="2"/>
</dbReference>
<accession>A0A0C3H895</accession>
<reference evidence="3 4" key="1">
    <citation type="submission" date="2014-04" db="EMBL/GenBank/DDBJ databases">
        <authorList>
            <consortium name="DOE Joint Genome Institute"/>
            <person name="Kuo A."/>
            <person name="Martino E."/>
            <person name="Perotto S."/>
            <person name="Kohler A."/>
            <person name="Nagy L.G."/>
            <person name="Floudas D."/>
            <person name="Copeland A."/>
            <person name="Barry K.W."/>
            <person name="Cichocki N."/>
            <person name="Veneault-Fourrey C."/>
            <person name="LaButti K."/>
            <person name="Lindquist E.A."/>
            <person name="Lipzen A."/>
            <person name="Lundell T."/>
            <person name="Morin E."/>
            <person name="Murat C."/>
            <person name="Sun H."/>
            <person name="Tunlid A."/>
            <person name="Henrissat B."/>
            <person name="Grigoriev I.V."/>
            <person name="Hibbett D.S."/>
            <person name="Martin F."/>
            <person name="Nordberg H.P."/>
            <person name="Cantor M.N."/>
            <person name="Hua S.X."/>
        </authorList>
    </citation>
    <scope>NUCLEOTIDE SEQUENCE [LARGE SCALE GENOMIC DNA]</scope>
    <source>
        <strain evidence="3 4">Zn</strain>
    </source>
</reference>
<keyword evidence="4" id="KW-1185">Reference proteome</keyword>
<dbReference type="Proteomes" id="UP000054321">
    <property type="component" value="Unassembled WGS sequence"/>
</dbReference>
<gene>
    <name evidence="3" type="ORF">OIDMADRAFT_39021</name>
</gene>
<dbReference type="HOGENOM" id="CLU_097653_0_0_1"/>
<evidence type="ECO:0000256" key="1">
    <source>
        <dbReference type="PROSITE-ProRule" id="PRU00023"/>
    </source>
</evidence>
<organism evidence="3 4">
    <name type="scientific">Oidiodendron maius (strain Zn)</name>
    <dbReference type="NCBI Taxonomy" id="913774"/>
    <lineage>
        <taxon>Eukaryota</taxon>
        <taxon>Fungi</taxon>
        <taxon>Dikarya</taxon>
        <taxon>Ascomycota</taxon>
        <taxon>Pezizomycotina</taxon>
        <taxon>Leotiomycetes</taxon>
        <taxon>Leotiomycetes incertae sedis</taxon>
        <taxon>Myxotrichaceae</taxon>
        <taxon>Oidiodendron</taxon>
    </lineage>
</organism>
<dbReference type="InterPro" id="IPR036770">
    <property type="entry name" value="Ankyrin_rpt-contain_sf"/>
</dbReference>
<evidence type="ECO:0000256" key="2">
    <source>
        <dbReference type="SAM" id="MobiDB-lite"/>
    </source>
</evidence>
<name>A0A0C3H895_OIDMZ</name>
<dbReference type="FunCoup" id="A0A0C3H895">
    <property type="interactions" value="24"/>
</dbReference>
<dbReference type="InterPro" id="IPR002110">
    <property type="entry name" value="Ankyrin_rpt"/>
</dbReference>
<dbReference type="SUPFAM" id="SSF48403">
    <property type="entry name" value="Ankyrin repeat"/>
    <property type="match status" value="1"/>
</dbReference>
<feature type="repeat" description="ANK" evidence="1">
    <location>
        <begin position="118"/>
        <end position="162"/>
    </location>
</feature>
<sequence>MADSQSRSKPEEEAEVWRAPVKSRSIPSGLFPSSNNKILGAKPGELLIEAARRNNTDLLQEVIDSAGSAEKAAILLNETKTVLGNYIYHEAALRGNYDIIDMLLDQDGFECDPINRTDGDTPLHSAVRYINTLPTSSDNTEFASGLIEMMIDAGSDPRIRNKAQLTPAQLVDPTNTELRRQLQDAIEIAQNAGDFVVADDEVVEEEDIPEEYEGSDSDFDPEEFKRA</sequence>
<dbReference type="Pfam" id="PF12796">
    <property type="entry name" value="Ank_2"/>
    <property type="match status" value="1"/>
</dbReference>
<protein>
    <submittedName>
        <fullName evidence="3">Uncharacterized protein</fullName>
    </submittedName>
</protein>
<feature type="compositionally biased region" description="Basic and acidic residues" evidence="2">
    <location>
        <begin position="1"/>
        <end position="11"/>
    </location>
</feature>
<dbReference type="OrthoDB" id="9995210at2759"/>
<dbReference type="EMBL" id="KN832872">
    <property type="protein sequence ID" value="KIN04466.1"/>
    <property type="molecule type" value="Genomic_DNA"/>
</dbReference>
<dbReference type="AlphaFoldDB" id="A0A0C3H895"/>
<feature type="compositionally biased region" description="Acidic residues" evidence="2">
    <location>
        <begin position="204"/>
        <end position="221"/>
    </location>
</feature>
<dbReference type="Gene3D" id="1.25.40.20">
    <property type="entry name" value="Ankyrin repeat-containing domain"/>
    <property type="match status" value="1"/>
</dbReference>
<evidence type="ECO:0000313" key="4">
    <source>
        <dbReference type="Proteomes" id="UP000054321"/>
    </source>
</evidence>
<keyword evidence="1" id="KW-0040">ANK repeat</keyword>
<feature type="region of interest" description="Disordered" evidence="2">
    <location>
        <begin position="204"/>
        <end position="227"/>
    </location>
</feature>
<dbReference type="STRING" id="913774.A0A0C3H895"/>